<protein>
    <submittedName>
        <fullName evidence="2">Uncharacterized protein</fullName>
    </submittedName>
</protein>
<name>I7BJF8_MYCHA</name>
<dbReference type="PATRIC" id="fig|1212765.3.peg.447"/>
<feature type="region of interest" description="Disordered" evidence="1">
    <location>
        <begin position="65"/>
        <end position="85"/>
    </location>
</feature>
<keyword evidence="3" id="KW-1185">Reference proteome</keyword>
<accession>I7BJF8</accession>
<proteinExistence type="predicted"/>
<reference evidence="2 3" key="1">
    <citation type="journal article" date="2012" name="J. Bacteriol.">
        <title>Genome Sequence of "Candidatus Mycoplasma haemolamae" Strain Purdue, a Red Blood Cell Pathogen of Alpacas (Vicugna pacos) and Llamas (Lama glama).</title>
        <authorList>
            <person name="Guimaraes A.M."/>
            <person name="Toth B."/>
            <person name="Santos A.P."/>
            <person name="do Nascimento N.C."/>
            <person name="Kritchevsky J.E."/>
            <person name="Messick J.B."/>
        </authorList>
    </citation>
    <scope>NUCLEOTIDE SEQUENCE [LARGE SCALE GENOMIC DNA]</scope>
    <source>
        <strain evidence="2 3">Purdue</strain>
    </source>
</reference>
<dbReference type="HOGENOM" id="CLU_1218666_0_0_14"/>
<reference evidence="3" key="2">
    <citation type="submission" date="2012-07" db="EMBL/GenBank/DDBJ databases">
        <title>Complete genome sequence of 'Candidatus Mycoplasma haemolamae'.</title>
        <authorList>
            <person name="Guimaraes A.M.S."/>
            <person name="Toth B."/>
            <person name="Santos A.P."/>
            <person name="Nascimento N.C."/>
            <person name="Sojka J.E."/>
            <person name="Messick J.B."/>
        </authorList>
    </citation>
    <scope>NUCLEOTIDE SEQUENCE [LARGE SCALE GENOMIC DNA]</scope>
    <source>
        <strain evidence="3">Purdue</strain>
    </source>
</reference>
<sequence length="227" mass="25214">MLLFLSGSGGVAGGCCGSYYYISRGSYVQSSVDKGLKVDNPSLSALEEGREAPAGNLDEIRSSLTQDIDNQSSEDESASDETVEMLTREPKIPVVKWWQVRIQEPEEDDDGGFEEEMSEVIEGKLFLVKEADSDWVGQHIYKLIPSFNRETAQPEGTQFELPFASPKNEREINKLTEDINGETIVTPDSISDVLSTFRGNQRKLIGTFGASFFEQLIQEVQKLQSSN</sequence>
<feature type="compositionally biased region" description="Acidic residues" evidence="1">
    <location>
        <begin position="72"/>
        <end position="83"/>
    </location>
</feature>
<dbReference type="Proteomes" id="UP000006502">
    <property type="component" value="Chromosome"/>
</dbReference>
<gene>
    <name evidence="2" type="ordered locus">MHLP_01990</name>
</gene>
<dbReference type="STRING" id="1212765.MHLP_01990"/>
<dbReference type="KEGG" id="mhl:MHLP_01990"/>
<dbReference type="AlphaFoldDB" id="I7BJF8"/>
<evidence type="ECO:0000313" key="2">
    <source>
        <dbReference type="EMBL" id="AFO51978.1"/>
    </source>
</evidence>
<evidence type="ECO:0000256" key="1">
    <source>
        <dbReference type="SAM" id="MobiDB-lite"/>
    </source>
</evidence>
<organism evidence="2 3">
    <name type="scientific">Mycoplasma haematolamae (strain Purdue)</name>
    <dbReference type="NCBI Taxonomy" id="1212765"/>
    <lineage>
        <taxon>Bacteria</taxon>
        <taxon>Bacillati</taxon>
        <taxon>Mycoplasmatota</taxon>
        <taxon>Mollicutes</taxon>
        <taxon>Mycoplasmataceae</taxon>
        <taxon>Mycoplasma</taxon>
    </lineage>
</organism>
<evidence type="ECO:0000313" key="3">
    <source>
        <dbReference type="Proteomes" id="UP000006502"/>
    </source>
</evidence>
<dbReference type="EMBL" id="CP003731">
    <property type="protein sequence ID" value="AFO51978.1"/>
    <property type="molecule type" value="Genomic_DNA"/>
</dbReference>